<dbReference type="RefSeq" id="WP_235050882.1">
    <property type="nucleotide sequence ID" value="NZ_JAKFHA010000002.1"/>
</dbReference>
<evidence type="ECO:0000259" key="4">
    <source>
        <dbReference type="PROSITE" id="PS50901"/>
    </source>
</evidence>
<dbReference type="InterPro" id="IPR027417">
    <property type="entry name" value="P-loop_NTPase"/>
</dbReference>
<feature type="domain" description="FtsK" evidence="4">
    <location>
        <begin position="339"/>
        <end position="529"/>
    </location>
</feature>
<accession>A0AA41PWQ7</accession>
<dbReference type="PROSITE" id="PS50901">
    <property type="entry name" value="FTSK"/>
    <property type="match status" value="1"/>
</dbReference>
<name>A0AA41PWQ7_9ACTN</name>
<dbReference type="Gene3D" id="3.40.50.300">
    <property type="entry name" value="P-loop containing nucleotide triphosphate hydrolases"/>
    <property type="match status" value="1"/>
</dbReference>
<dbReference type="AlphaFoldDB" id="A0AA41PWQ7"/>
<keyword evidence="2 3" id="KW-0067">ATP-binding</keyword>
<keyword evidence="1 3" id="KW-0547">Nucleotide-binding</keyword>
<dbReference type="GO" id="GO:0003677">
    <property type="term" value="F:DNA binding"/>
    <property type="evidence" value="ECO:0007669"/>
    <property type="project" value="InterPro"/>
</dbReference>
<reference evidence="5" key="1">
    <citation type="submission" date="2022-01" db="EMBL/GenBank/DDBJ databases">
        <title>Genome-Based Taxonomic Classification of the Phylum Actinobacteria.</title>
        <authorList>
            <person name="Gao Y."/>
        </authorList>
    </citation>
    <scope>NUCLEOTIDE SEQUENCE</scope>
    <source>
        <strain evidence="5">KLBMP 8922</strain>
    </source>
</reference>
<sequence length="679" mass="72584">MTVTIEGRPDDEPSAFSRAVVPLRSPESQTAVRRPDTDEMLRQAGLVVGAVVARSTIPLSAGAAGTTTHTTIPATGKTTRRRLVHRVTGGRRVAPQVVVRAAGQTLVLGTVGTVRGAGHLWRWVRAEEYADHRAEKPEFVEKVRARRRKSAAWAVGGVAGWVTVDSFPLVDKPVDWMLGRLGLVGDVLGTVGGIAQWPAAPYLLGAAVFGTAAVAERNRRRPADDGPALVTGRMGSKAVREAFAAAKLGAVRVVGPVARDGGAWVAMVELPGGMPADKAIRKCPELASAFGTDPAQVDAAAVRGHGGRVLLRVYDEHPFTGTSPSNPLARPGAGPVDMWERVELFRDIRDRPVTVSAFEGSFLYGGQPGAGKSMSALALLMAVGLDPRAELWLTPVKRGVDTQAWHPICTRLSVPDDAGSVVSLLEDAVEEMGRRYDVILGKGAKKLAPEMGLPLLFLWVDELAGLCLDPEHGKAVKELLRKIGAEGRAAGIVPVLLTQKPEDKVIPSFLRDLVKYRWAGRCSTPEMSDTILGRGMAGRGFSGMEFAEEHQGAGLFLAESSTPRRVRGFYTPDERADDVARRAYALRKEAGTLPGAGEDDPRAVLLQTVLGIIGADRDRITSAELADKLDQADDVDHLATLLRPLGVTPNPTHFPGVGTRRGYRRDDVETALNRFGTTG</sequence>
<dbReference type="EMBL" id="JAKFHA010000002">
    <property type="protein sequence ID" value="MCF2526745.1"/>
    <property type="molecule type" value="Genomic_DNA"/>
</dbReference>
<evidence type="ECO:0000256" key="1">
    <source>
        <dbReference type="ARBA" id="ARBA00022741"/>
    </source>
</evidence>
<organism evidence="5 6">
    <name type="scientific">Yinghuangia soli</name>
    <dbReference type="NCBI Taxonomy" id="2908204"/>
    <lineage>
        <taxon>Bacteria</taxon>
        <taxon>Bacillati</taxon>
        <taxon>Actinomycetota</taxon>
        <taxon>Actinomycetes</taxon>
        <taxon>Kitasatosporales</taxon>
        <taxon>Streptomycetaceae</taxon>
        <taxon>Yinghuangia</taxon>
    </lineage>
</organism>
<dbReference type="InterPro" id="IPR050206">
    <property type="entry name" value="FtsK/SpoIIIE/SftA"/>
</dbReference>
<feature type="binding site" evidence="3">
    <location>
        <begin position="366"/>
        <end position="373"/>
    </location>
    <ligand>
        <name>ATP</name>
        <dbReference type="ChEBI" id="CHEBI:30616"/>
    </ligand>
</feature>
<keyword evidence="6" id="KW-1185">Reference proteome</keyword>
<proteinExistence type="predicted"/>
<gene>
    <name evidence="5" type="ORF">LZ495_05850</name>
</gene>
<evidence type="ECO:0000313" key="5">
    <source>
        <dbReference type="EMBL" id="MCF2526745.1"/>
    </source>
</evidence>
<comment type="caution">
    <text evidence="5">The sequence shown here is derived from an EMBL/GenBank/DDBJ whole genome shotgun (WGS) entry which is preliminary data.</text>
</comment>
<evidence type="ECO:0000313" key="6">
    <source>
        <dbReference type="Proteomes" id="UP001165378"/>
    </source>
</evidence>
<dbReference type="PANTHER" id="PTHR22683:SF41">
    <property type="entry name" value="DNA TRANSLOCASE FTSK"/>
    <property type="match status" value="1"/>
</dbReference>
<dbReference type="SUPFAM" id="SSF52540">
    <property type="entry name" value="P-loop containing nucleoside triphosphate hydrolases"/>
    <property type="match status" value="1"/>
</dbReference>
<evidence type="ECO:0000256" key="2">
    <source>
        <dbReference type="ARBA" id="ARBA00022840"/>
    </source>
</evidence>
<evidence type="ECO:0000256" key="3">
    <source>
        <dbReference type="PROSITE-ProRule" id="PRU00289"/>
    </source>
</evidence>
<protein>
    <recommendedName>
        <fullName evidence="4">FtsK domain-containing protein</fullName>
    </recommendedName>
</protein>
<dbReference type="Proteomes" id="UP001165378">
    <property type="component" value="Unassembled WGS sequence"/>
</dbReference>
<dbReference type="InterPro" id="IPR002543">
    <property type="entry name" value="FtsK_dom"/>
</dbReference>
<dbReference type="PANTHER" id="PTHR22683">
    <property type="entry name" value="SPORULATION PROTEIN RELATED"/>
    <property type="match status" value="1"/>
</dbReference>
<dbReference type="GO" id="GO:0005524">
    <property type="term" value="F:ATP binding"/>
    <property type="evidence" value="ECO:0007669"/>
    <property type="project" value="UniProtKB-UniRule"/>
</dbReference>